<evidence type="ECO:0000256" key="1">
    <source>
        <dbReference type="ARBA" id="ARBA00022723"/>
    </source>
</evidence>
<sequence length="662" mass="72315">MSTQGQKTETALTFRKYKEGDTKRLPWKEEIFQASWSYKCPTYIHRTPPCQGSCPAGEDIRGWLGIVRGMEKPPAGMDWQEYAFMRSTNANPFPSVMGRVCPAPCQTGCNRNMVEDFVGINAVEQFIGDTALAKGYKLVPPGEDTGKKVAIIGGGPAGLAAAYQLRRRGHACTVFDDHAELGGMMMYGIPGYRTPRDMLKGEIQRILDMGVETRLNMRVGRDISITQLEKEFDAVLWAIGCKSGRPLPVPGADAPNCVSGVDFLSEFNQQKLHHVPKRVVVVGGGDTSIDVASVARRLGYNHVVAEQVKDFGRDSAADGGLGFGYVAHDVAHLGAREGAQVTLTSLFTTENMTAAQHEVQDALREGVDIHAGVMPTEVVLNEQGRATGLKMIKCTVDKRGIPSPVAGAEPYVIEADVIVSAIGQYGDLTQGLEELNNGRGFIEADSFFQVKGRPGHFAAGDIIRPHLLTTAIGQAAVAVDTIDRYLQGSELSKRPKVDVHHFNLLAKLHETALAPEDFIPEEQSDLRGTADAKYAVHNYEDRAAHEVISYDDLFLAHFPYTARNLREDIPVAAEEVLGHFGERMKGLSTDQAQTEAKRCMSCGLCFECDNCVMFCPQEAVKRTPKKEATTGRYVYTDYSRCIGCHICADVCPTGYINMGLGE</sequence>
<evidence type="ECO:0000313" key="6">
    <source>
        <dbReference type="Proteomes" id="UP000031623"/>
    </source>
</evidence>
<protein>
    <submittedName>
        <fullName evidence="5">Protein involved in sulfur oxidation DsrL</fullName>
    </submittedName>
</protein>
<evidence type="ECO:0000313" key="5">
    <source>
        <dbReference type="EMBL" id="BAP54916.1"/>
    </source>
</evidence>
<dbReference type="Gene3D" id="3.30.70.20">
    <property type="match status" value="1"/>
</dbReference>
<dbReference type="PRINTS" id="PR00419">
    <property type="entry name" value="ADXRDTASE"/>
</dbReference>
<keyword evidence="1" id="KW-0479">Metal-binding</keyword>
<dbReference type="Proteomes" id="UP000031623">
    <property type="component" value="Chromosome"/>
</dbReference>
<keyword evidence="3" id="KW-0411">Iron-sulfur</keyword>
<dbReference type="Pfam" id="PF14691">
    <property type="entry name" value="Fer4_20"/>
    <property type="match status" value="1"/>
</dbReference>
<dbReference type="InterPro" id="IPR009051">
    <property type="entry name" value="Helical_ferredxn"/>
</dbReference>
<name>A0A090BUD5_9GAMM</name>
<dbReference type="KEGG" id="tig:THII_0619"/>
<dbReference type="EMBL" id="AP014633">
    <property type="protein sequence ID" value="BAP54916.1"/>
    <property type="molecule type" value="Genomic_DNA"/>
</dbReference>
<dbReference type="GO" id="GO:0016491">
    <property type="term" value="F:oxidoreductase activity"/>
    <property type="evidence" value="ECO:0007669"/>
    <property type="project" value="InterPro"/>
</dbReference>
<dbReference type="PROSITE" id="PS00198">
    <property type="entry name" value="4FE4S_FER_1"/>
    <property type="match status" value="1"/>
</dbReference>
<dbReference type="HOGENOM" id="CLU_000422_3_4_6"/>
<dbReference type="PANTHER" id="PTHR42783">
    <property type="entry name" value="GLUTAMATE SYNTHASE [NADPH] SMALL CHAIN"/>
    <property type="match status" value="1"/>
</dbReference>
<dbReference type="InterPro" id="IPR036188">
    <property type="entry name" value="FAD/NAD-bd_sf"/>
</dbReference>
<dbReference type="PANTHER" id="PTHR42783:SF3">
    <property type="entry name" value="GLUTAMATE SYNTHASE [NADPH] SMALL CHAIN-RELATED"/>
    <property type="match status" value="1"/>
</dbReference>
<dbReference type="Pfam" id="PF12838">
    <property type="entry name" value="Fer4_7"/>
    <property type="match status" value="1"/>
</dbReference>
<feature type="domain" description="4Fe-4S ferredoxin-type" evidence="4">
    <location>
        <begin position="596"/>
        <end position="625"/>
    </location>
</feature>
<keyword evidence="2" id="KW-0408">Iron</keyword>
<evidence type="ECO:0000256" key="2">
    <source>
        <dbReference type="ARBA" id="ARBA00023004"/>
    </source>
</evidence>
<dbReference type="GO" id="GO:0046872">
    <property type="term" value="F:metal ion binding"/>
    <property type="evidence" value="ECO:0007669"/>
    <property type="project" value="UniProtKB-KW"/>
</dbReference>
<dbReference type="STRING" id="40754.THII_0619"/>
<dbReference type="Gene3D" id="3.50.50.60">
    <property type="entry name" value="FAD/NAD(P)-binding domain"/>
    <property type="match status" value="2"/>
</dbReference>
<proteinExistence type="predicted"/>
<dbReference type="InterPro" id="IPR017900">
    <property type="entry name" value="4Fe4S_Fe_S_CS"/>
</dbReference>
<dbReference type="NCBIfam" id="NF009410">
    <property type="entry name" value="PRK12771.1"/>
    <property type="match status" value="1"/>
</dbReference>
<dbReference type="SUPFAM" id="SSF51971">
    <property type="entry name" value="Nucleotide-binding domain"/>
    <property type="match status" value="1"/>
</dbReference>
<dbReference type="PROSITE" id="PS51379">
    <property type="entry name" value="4FE4S_FER_2"/>
    <property type="match status" value="2"/>
</dbReference>
<dbReference type="InterPro" id="IPR017896">
    <property type="entry name" value="4Fe4S_Fe-S-bd"/>
</dbReference>
<dbReference type="InterPro" id="IPR023753">
    <property type="entry name" value="FAD/NAD-binding_dom"/>
</dbReference>
<dbReference type="Pfam" id="PF07992">
    <property type="entry name" value="Pyr_redox_2"/>
    <property type="match status" value="2"/>
</dbReference>
<dbReference type="GO" id="GO:0051536">
    <property type="term" value="F:iron-sulfur cluster binding"/>
    <property type="evidence" value="ECO:0007669"/>
    <property type="project" value="UniProtKB-KW"/>
</dbReference>
<dbReference type="SUPFAM" id="SSF54862">
    <property type="entry name" value="4Fe-4S ferredoxins"/>
    <property type="match status" value="1"/>
</dbReference>
<gene>
    <name evidence="5" type="ORF">THII_0619</name>
</gene>
<dbReference type="AlphaFoldDB" id="A0A090BUD5"/>
<dbReference type="InterPro" id="IPR028261">
    <property type="entry name" value="DPD_II"/>
</dbReference>
<reference evidence="5 6" key="1">
    <citation type="journal article" date="2014" name="ISME J.">
        <title>Ecophysiology of Thioploca ingrica as revealed by the complete genome sequence supplemented with proteomic evidence.</title>
        <authorList>
            <person name="Kojima H."/>
            <person name="Ogura Y."/>
            <person name="Yamamoto N."/>
            <person name="Togashi T."/>
            <person name="Mori H."/>
            <person name="Watanabe T."/>
            <person name="Nemoto F."/>
            <person name="Kurokawa K."/>
            <person name="Hayashi T."/>
            <person name="Fukui M."/>
        </authorList>
    </citation>
    <scope>NUCLEOTIDE SEQUENCE [LARGE SCALE GENOMIC DNA]</scope>
</reference>
<evidence type="ECO:0000256" key="3">
    <source>
        <dbReference type="ARBA" id="ARBA00023014"/>
    </source>
</evidence>
<keyword evidence="6" id="KW-1185">Reference proteome</keyword>
<accession>A0A090BUD5</accession>
<evidence type="ECO:0000259" key="4">
    <source>
        <dbReference type="PROSITE" id="PS51379"/>
    </source>
</evidence>
<dbReference type="Gene3D" id="1.10.1060.10">
    <property type="entry name" value="Alpha-helical ferredoxin"/>
    <property type="match status" value="1"/>
</dbReference>
<dbReference type="OrthoDB" id="9803192at2"/>
<feature type="domain" description="4Fe-4S ferredoxin-type" evidence="4">
    <location>
        <begin position="632"/>
        <end position="661"/>
    </location>
</feature>
<organism evidence="5 6">
    <name type="scientific">Thioploca ingrica</name>
    <dbReference type="NCBI Taxonomy" id="40754"/>
    <lineage>
        <taxon>Bacteria</taxon>
        <taxon>Pseudomonadati</taxon>
        <taxon>Pseudomonadota</taxon>
        <taxon>Gammaproteobacteria</taxon>
        <taxon>Thiotrichales</taxon>
        <taxon>Thiotrichaceae</taxon>
        <taxon>Thioploca</taxon>
    </lineage>
</organism>